<dbReference type="Proteomes" id="UP001500063">
    <property type="component" value="Unassembled WGS sequence"/>
</dbReference>
<reference evidence="1 2" key="1">
    <citation type="journal article" date="2019" name="Int. J. Syst. Evol. Microbiol.">
        <title>The Global Catalogue of Microorganisms (GCM) 10K type strain sequencing project: providing services to taxonomists for standard genome sequencing and annotation.</title>
        <authorList>
            <consortium name="The Broad Institute Genomics Platform"/>
            <consortium name="The Broad Institute Genome Sequencing Center for Infectious Disease"/>
            <person name="Wu L."/>
            <person name="Ma J."/>
        </authorList>
    </citation>
    <scope>NUCLEOTIDE SEQUENCE [LARGE SCALE GENOMIC DNA]</scope>
    <source>
        <strain evidence="1 2">JCM 4565</strain>
    </source>
</reference>
<keyword evidence="2" id="KW-1185">Reference proteome</keyword>
<accession>A0ABN0X2K5</accession>
<evidence type="ECO:0000313" key="1">
    <source>
        <dbReference type="EMBL" id="GAA0353346.1"/>
    </source>
</evidence>
<name>A0ABN0X2K5_9ACTN</name>
<gene>
    <name evidence="1" type="ORF">GCM10010319_33150</name>
</gene>
<organism evidence="1 2">
    <name type="scientific">Streptomyces blastmyceticus</name>
    <dbReference type="NCBI Taxonomy" id="68180"/>
    <lineage>
        <taxon>Bacteria</taxon>
        <taxon>Bacillati</taxon>
        <taxon>Actinomycetota</taxon>
        <taxon>Actinomycetes</taxon>
        <taxon>Kitasatosporales</taxon>
        <taxon>Streptomycetaceae</taxon>
        <taxon>Streptomyces</taxon>
    </lineage>
</organism>
<evidence type="ECO:0008006" key="3">
    <source>
        <dbReference type="Google" id="ProtNLM"/>
    </source>
</evidence>
<comment type="caution">
    <text evidence="1">The sequence shown here is derived from an EMBL/GenBank/DDBJ whole genome shotgun (WGS) entry which is preliminary data.</text>
</comment>
<proteinExistence type="predicted"/>
<dbReference type="EMBL" id="BAAABW010000017">
    <property type="protein sequence ID" value="GAA0353346.1"/>
    <property type="molecule type" value="Genomic_DNA"/>
</dbReference>
<protein>
    <recommendedName>
        <fullName evidence="3">Ig-like domain-containing protein</fullName>
    </recommendedName>
</protein>
<dbReference type="RefSeq" id="WP_344118503.1">
    <property type="nucleotide sequence ID" value="NZ_BAAABW010000017.1"/>
</dbReference>
<evidence type="ECO:0000313" key="2">
    <source>
        <dbReference type="Proteomes" id="UP001500063"/>
    </source>
</evidence>
<sequence>MPDRAHTIHTAGAARVRRGIKALAVTGATLVLLVTGTTTARAQPRVRASVRAGDTLKCHLQTAPGGRITFSPAVSNVPRRISAHGTVDLDNCTSPNGRQPRIKSGRLVLGGSGLATCSGATGVQGTGTVTWYSGPNRTGRTLGRTTLQPASHGGQGYTPVDTFLSGTATSGLMSGRPFSGTAVPTNDVRRCFTAGLGYIEGRGSLTVG</sequence>